<dbReference type="AlphaFoldDB" id="A0A1H2CDD2"/>
<evidence type="ECO:0000313" key="3">
    <source>
        <dbReference type="EMBL" id="SDT68289.1"/>
    </source>
</evidence>
<evidence type="ECO:0000313" key="4">
    <source>
        <dbReference type="Proteomes" id="UP000198688"/>
    </source>
</evidence>
<protein>
    <recommendedName>
        <fullName evidence="5">Sortase</fullName>
    </recommendedName>
</protein>
<evidence type="ECO:0008006" key="5">
    <source>
        <dbReference type="Google" id="ProtNLM"/>
    </source>
</evidence>
<keyword evidence="1" id="KW-0812">Transmembrane</keyword>
<keyword evidence="1" id="KW-0472">Membrane</keyword>
<feature type="transmembrane region" description="Helical" evidence="1">
    <location>
        <begin position="132"/>
        <end position="152"/>
    </location>
</feature>
<keyword evidence="1" id="KW-1133">Transmembrane helix</keyword>
<dbReference type="STRING" id="113562.SAMN04489716_5601"/>
<reference evidence="3 4" key="1">
    <citation type="submission" date="2016-10" db="EMBL/GenBank/DDBJ databases">
        <authorList>
            <person name="de Groot N.N."/>
        </authorList>
    </citation>
    <scope>NUCLEOTIDE SEQUENCE [LARGE SCALE GENOMIC DNA]</scope>
    <source>
        <strain evidence="3 4">DSM 43941</strain>
    </source>
</reference>
<keyword evidence="4" id="KW-1185">Reference proteome</keyword>
<feature type="signal peptide" evidence="2">
    <location>
        <begin position="1"/>
        <end position="24"/>
    </location>
</feature>
<keyword evidence="2" id="KW-0732">Signal</keyword>
<gene>
    <name evidence="3" type="ORF">SAMN04489716_5601</name>
</gene>
<feature type="chain" id="PRO_5009270960" description="Sortase" evidence="2">
    <location>
        <begin position="25"/>
        <end position="157"/>
    </location>
</feature>
<evidence type="ECO:0000256" key="2">
    <source>
        <dbReference type="SAM" id="SignalP"/>
    </source>
</evidence>
<name>A0A1H2CDD2_9ACTN</name>
<dbReference type="EMBL" id="LT629758">
    <property type="protein sequence ID" value="SDT68289.1"/>
    <property type="molecule type" value="Genomic_DNA"/>
</dbReference>
<dbReference type="Proteomes" id="UP000198688">
    <property type="component" value="Chromosome I"/>
</dbReference>
<dbReference type="OrthoDB" id="3403816at2"/>
<dbReference type="RefSeq" id="WP_092547487.1">
    <property type="nucleotide sequence ID" value="NZ_BOMJ01000043.1"/>
</dbReference>
<proteinExistence type="predicted"/>
<evidence type="ECO:0000256" key="1">
    <source>
        <dbReference type="SAM" id="Phobius"/>
    </source>
</evidence>
<sequence>MRMFVPAVLAGLFAALSGVSPASAAAVFVEINPSTVRAGDEIALRASCDDNLKAGTVTGDPIGTVTVAPEFGFLTATVRIPPGTDAGDYPVVLRCPDGDTAKGTLHVVAKVEPSRGPATGGGGTAPGAAGPLLISGGLAAVLAGLVLGAVSLRRRTG</sequence>
<organism evidence="3 4">
    <name type="scientific">Actinoplanes derwentensis</name>
    <dbReference type="NCBI Taxonomy" id="113562"/>
    <lineage>
        <taxon>Bacteria</taxon>
        <taxon>Bacillati</taxon>
        <taxon>Actinomycetota</taxon>
        <taxon>Actinomycetes</taxon>
        <taxon>Micromonosporales</taxon>
        <taxon>Micromonosporaceae</taxon>
        <taxon>Actinoplanes</taxon>
    </lineage>
</organism>
<accession>A0A1H2CDD2</accession>